<dbReference type="InterPro" id="IPR011990">
    <property type="entry name" value="TPR-like_helical_dom_sf"/>
</dbReference>
<sequence length="178" mass="21013">MGLFDFLLGKSKKKATTNVNKTIPNPGNNERNGNQLWLDAMNEVDDEKAENLFLKSEKITESMVDLHFTYLGLYKLYYRRREQWPNALEKCIEYCKKDIEIYPQFIQEYMKESNVEPRVPAFQQLAIIYEKQGKYQAAIEVSQLAIKYSQRDTTKSGYEGRIERLTRKMRKESDSDKD</sequence>
<gene>
    <name evidence="2" type="ORF">D0466_00990</name>
</gene>
<feature type="region of interest" description="Disordered" evidence="1">
    <location>
        <begin position="153"/>
        <end position="178"/>
    </location>
</feature>
<dbReference type="OrthoDB" id="2968984at2"/>
<reference evidence="2 3" key="1">
    <citation type="submission" date="2018-08" db="EMBL/GenBank/DDBJ databases">
        <title>Bacillus chawlae sp. nov., Bacillus glennii sp. nov., and Bacillus saganii sp. nov. Isolated from the Vehicle Assembly Building at Kennedy Space Center where the Viking Spacecraft were Assembled.</title>
        <authorList>
            <person name="Seuylemezian A."/>
            <person name="Vaishampayan P."/>
        </authorList>
    </citation>
    <scope>NUCLEOTIDE SEQUENCE [LARGE SCALE GENOMIC DNA]</scope>
    <source>
        <strain evidence="2 3">V44-8</strain>
    </source>
</reference>
<proteinExistence type="predicted"/>
<name>A0A372LJU4_9BACI</name>
<dbReference type="SUPFAM" id="SSF48452">
    <property type="entry name" value="TPR-like"/>
    <property type="match status" value="1"/>
</dbReference>
<evidence type="ECO:0000313" key="2">
    <source>
        <dbReference type="EMBL" id="RFU66718.1"/>
    </source>
</evidence>
<dbReference type="AlphaFoldDB" id="A0A372LJU4"/>
<accession>A0A372LJU4</accession>
<evidence type="ECO:0000313" key="3">
    <source>
        <dbReference type="Proteomes" id="UP000262939"/>
    </source>
</evidence>
<dbReference type="Gene3D" id="1.25.40.10">
    <property type="entry name" value="Tetratricopeptide repeat domain"/>
    <property type="match status" value="1"/>
</dbReference>
<dbReference type="RefSeq" id="WP_117320689.1">
    <property type="nucleotide sequence ID" value="NZ_QVTD01000001.1"/>
</dbReference>
<keyword evidence="3" id="KW-1185">Reference proteome</keyword>
<organism evidence="2 3">
    <name type="scientific">Peribacillus glennii</name>
    <dbReference type="NCBI Taxonomy" id="2303991"/>
    <lineage>
        <taxon>Bacteria</taxon>
        <taxon>Bacillati</taxon>
        <taxon>Bacillota</taxon>
        <taxon>Bacilli</taxon>
        <taxon>Bacillales</taxon>
        <taxon>Bacillaceae</taxon>
        <taxon>Peribacillus</taxon>
    </lineage>
</organism>
<dbReference type="Proteomes" id="UP000262939">
    <property type="component" value="Unassembled WGS sequence"/>
</dbReference>
<comment type="caution">
    <text evidence="2">The sequence shown here is derived from an EMBL/GenBank/DDBJ whole genome shotgun (WGS) entry which is preliminary data.</text>
</comment>
<dbReference type="EMBL" id="QVTD01000001">
    <property type="protein sequence ID" value="RFU66718.1"/>
    <property type="molecule type" value="Genomic_DNA"/>
</dbReference>
<evidence type="ECO:0000256" key="1">
    <source>
        <dbReference type="SAM" id="MobiDB-lite"/>
    </source>
</evidence>
<protein>
    <submittedName>
        <fullName evidence="2">Uncharacterized protein</fullName>
    </submittedName>
</protein>